<reference evidence="2" key="5">
    <citation type="submission" date="2018-04" db="UniProtKB">
        <authorList>
            <consortium name="EnsemblFungi"/>
        </authorList>
    </citation>
    <scope>IDENTIFICATION</scope>
    <source>
        <strain evidence="2">R3-111a-1</strain>
    </source>
</reference>
<reference evidence="3" key="1">
    <citation type="submission" date="2010-07" db="EMBL/GenBank/DDBJ databases">
        <title>The genome sequence of Gaeumannomyces graminis var. tritici strain R3-111a-1.</title>
        <authorList>
            <consortium name="The Broad Institute Genome Sequencing Platform"/>
            <person name="Ma L.-J."/>
            <person name="Dead R."/>
            <person name="Young S."/>
            <person name="Zeng Q."/>
            <person name="Koehrsen M."/>
            <person name="Alvarado L."/>
            <person name="Berlin A."/>
            <person name="Chapman S.B."/>
            <person name="Chen Z."/>
            <person name="Freedman E."/>
            <person name="Gellesch M."/>
            <person name="Goldberg J."/>
            <person name="Griggs A."/>
            <person name="Gujja S."/>
            <person name="Heilman E.R."/>
            <person name="Heiman D."/>
            <person name="Hepburn T."/>
            <person name="Howarth C."/>
            <person name="Jen D."/>
            <person name="Larson L."/>
            <person name="Mehta T."/>
            <person name="Neiman D."/>
            <person name="Pearson M."/>
            <person name="Roberts A."/>
            <person name="Saif S."/>
            <person name="Shea T."/>
            <person name="Shenoy N."/>
            <person name="Sisk P."/>
            <person name="Stolte C."/>
            <person name="Sykes S."/>
            <person name="Walk T."/>
            <person name="White J."/>
            <person name="Yandava C."/>
            <person name="Haas B."/>
            <person name="Nusbaum C."/>
            <person name="Birren B."/>
        </authorList>
    </citation>
    <scope>NUCLEOTIDE SEQUENCE [LARGE SCALE GENOMIC DNA]</scope>
    <source>
        <strain evidence="3">R3-111a-1</strain>
    </source>
</reference>
<reference evidence="1" key="3">
    <citation type="submission" date="2010-09" db="EMBL/GenBank/DDBJ databases">
        <title>Annotation of Gaeumannomyces graminis var. tritici R3-111a-1.</title>
        <authorList>
            <consortium name="The Broad Institute Genome Sequencing Platform"/>
            <person name="Ma L.-J."/>
            <person name="Dead R."/>
            <person name="Young S.K."/>
            <person name="Zeng Q."/>
            <person name="Gargeya S."/>
            <person name="Fitzgerald M."/>
            <person name="Haas B."/>
            <person name="Abouelleil A."/>
            <person name="Alvarado L."/>
            <person name="Arachchi H.M."/>
            <person name="Berlin A."/>
            <person name="Brown A."/>
            <person name="Chapman S.B."/>
            <person name="Chen Z."/>
            <person name="Dunbar C."/>
            <person name="Freedman E."/>
            <person name="Gearin G."/>
            <person name="Gellesch M."/>
            <person name="Goldberg J."/>
            <person name="Griggs A."/>
            <person name="Gujja S."/>
            <person name="Heiman D."/>
            <person name="Howarth C."/>
            <person name="Larson L."/>
            <person name="Lui A."/>
            <person name="MacDonald P.J.P."/>
            <person name="Mehta T."/>
            <person name="Montmayeur A."/>
            <person name="Murphy C."/>
            <person name="Neiman D."/>
            <person name="Pearson M."/>
            <person name="Priest M."/>
            <person name="Roberts A."/>
            <person name="Saif S."/>
            <person name="Shea T."/>
            <person name="Shenoy N."/>
            <person name="Sisk P."/>
            <person name="Stolte C."/>
            <person name="Sykes S."/>
            <person name="Yandava C."/>
            <person name="Wortman J."/>
            <person name="Nusbaum C."/>
            <person name="Birren B."/>
        </authorList>
    </citation>
    <scope>NUCLEOTIDE SEQUENCE</scope>
    <source>
        <strain evidence="1">R3-111a-1</strain>
    </source>
</reference>
<dbReference type="AlphaFoldDB" id="J3PIZ8"/>
<protein>
    <submittedName>
        <fullName evidence="1 2">Uncharacterized protein</fullName>
    </submittedName>
</protein>
<keyword evidence="3" id="KW-1185">Reference proteome</keyword>
<evidence type="ECO:0000313" key="1">
    <source>
        <dbReference type="EMBL" id="EJT68974.1"/>
    </source>
</evidence>
<proteinExistence type="predicted"/>
<dbReference type="EMBL" id="GL385408">
    <property type="protein sequence ID" value="EJT68974.1"/>
    <property type="molecule type" value="Genomic_DNA"/>
</dbReference>
<gene>
    <name evidence="2" type="primary">20353938</name>
    <name evidence="1" type="ORF">GGTG_13480</name>
</gene>
<reference evidence="1" key="2">
    <citation type="submission" date="2010-07" db="EMBL/GenBank/DDBJ databases">
        <authorList>
            <consortium name="The Broad Institute Genome Sequencing Platform"/>
            <consortium name="Broad Institute Genome Sequencing Center for Infectious Disease"/>
            <person name="Ma L.-J."/>
            <person name="Dead R."/>
            <person name="Young S."/>
            <person name="Zeng Q."/>
            <person name="Koehrsen M."/>
            <person name="Alvarado L."/>
            <person name="Berlin A."/>
            <person name="Chapman S.B."/>
            <person name="Chen Z."/>
            <person name="Freedman E."/>
            <person name="Gellesch M."/>
            <person name="Goldberg J."/>
            <person name="Griggs A."/>
            <person name="Gujja S."/>
            <person name="Heilman E.R."/>
            <person name="Heiman D."/>
            <person name="Hepburn T."/>
            <person name="Howarth C."/>
            <person name="Jen D."/>
            <person name="Larson L."/>
            <person name="Mehta T."/>
            <person name="Neiman D."/>
            <person name="Pearson M."/>
            <person name="Roberts A."/>
            <person name="Saif S."/>
            <person name="Shea T."/>
            <person name="Shenoy N."/>
            <person name="Sisk P."/>
            <person name="Stolte C."/>
            <person name="Sykes S."/>
            <person name="Walk T."/>
            <person name="White J."/>
            <person name="Yandava C."/>
            <person name="Haas B."/>
            <person name="Nusbaum C."/>
            <person name="Birren B."/>
        </authorList>
    </citation>
    <scope>NUCLEOTIDE SEQUENCE</scope>
    <source>
        <strain evidence="1">R3-111a-1</strain>
    </source>
</reference>
<dbReference type="EnsemblFungi" id="EJT68974">
    <property type="protein sequence ID" value="EJT68974"/>
    <property type="gene ID" value="GGTG_13480"/>
</dbReference>
<sequence>MNEDSALGRRERKKALTAPAPNVAGVFVAKWKGWHSRLLLKDESVSEERNLAQGAPGSLPIYTPLTPVPRLLYRNLSLHCCTSGDRYKWSAPNRCAPSGPSIGPSTQTRPTSRPVPALSTCITSRIPRPLTGEPVLDGSGTGYLKALLKMEAYLGVIFVSHQFWCACRPCARAKALMPAINYGDRERCSFFGFASARGISPYLSGNCDVCSAADGTRLLYNRPKCWNLLKQINEANVSEVAIRP</sequence>
<reference evidence="2" key="4">
    <citation type="journal article" date="2015" name="G3 (Bethesda)">
        <title>Genome sequences of three phytopathogenic species of the Magnaporthaceae family of fungi.</title>
        <authorList>
            <person name="Okagaki L.H."/>
            <person name="Nunes C.C."/>
            <person name="Sailsbery J."/>
            <person name="Clay B."/>
            <person name="Brown D."/>
            <person name="John T."/>
            <person name="Oh Y."/>
            <person name="Young N."/>
            <person name="Fitzgerald M."/>
            <person name="Haas B.J."/>
            <person name="Zeng Q."/>
            <person name="Young S."/>
            <person name="Adiconis X."/>
            <person name="Fan L."/>
            <person name="Levin J.Z."/>
            <person name="Mitchell T.K."/>
            <person name="Okubara P.A."/>
            <person name="Farman M.L."/>
            <person name="Kohn L.M."/>
            <person name="Birren B."/>
            <person name="Ma L.-J."/>
            <person name="Dean R.A."/>
        </authorList>
    </citation>
    <scope>NUCLEOTIDE SEQUENCE</scope>
    <source>
        <strain evidence="2">R3-111a-1</strain>
    </source>
</reference>
<dbReference type="VEuPathDB" id="FungiDB:GGTG_13480"/>
<dbReference type="HOGENOM" id="CLU_1138052_0_0_1"/>
<name>J3PIZ8_GAET3</name>
<dbReference type="GeneID" id="20353938"/>
<dbReference type="RefSeq" id="XP_009229650.1">
    <property type="nucleotide sequence ID" value="XM_009231386.1"/>
</dbReference>
<dbReference type="Proteomes" id="UP000006039">
    <property type="component" value="Unassembled WGS sequence"/>
</dbReference>
<accession>J3PIZ8</accession>
<organism evidence="1">
    <name type="scientific">Gaeumannomyces tritici (strain R3-111a-1)</name>
    <name type="common">Wheat and barley take-all root rot fungus</name>
    <name type="synonym">Gaeumannomyces graminis var. tritici</name>
    <dbReference type="NCBI Taxonomy" id="644352"/>
    <lineage>
        <taxon>Eukaryota</taxon>
        <taxon>Fungi</taxon>
        <taxon>Dikarya</taxon>
        <taxon>Ascomycota</taxon>
        <taxon>Pezizomycotina</taxon>
        <taxon>Sordariomycetes</taxon>
        <taxon>Sordariomycetidae</taxon>
        <taxon>Magnaporthales</taxon>
        <taxon>Magnaporthaceae</taxon>
        <taxon>Gaeumannomyces</taxon>
    </lineage>
</organism>
<evidence type="ECO:0000313" key="3">
    <source>
        <dbReference type="Proteomes" id="UP000006039"/>
    </source>
</evidence>
<evidence type="ECO:0000313" key="2">
    <source>
        <dbReference type="EnsemblFungi" id="EJT68974"/>
    </source>
</evidence>